<dbReference type="AlphaFoldDB" id="A0A0N4W0Q7"/>
<dbReference type="SUPFAM" id="SSF110857">
    <property type="entry name" value="Gamma-glutamyl cyclotransferase-like"/>
    <property type="match status" value="1"/>
</dbReference>
<dbReference type="EMBL" id="UZAF01016101">
    <property type="protein sequence ID" value="VDO20264.1"/>
    <property type="molecule type" value="Genomic_DNA"/>
</dbReference>
<protein>
    <recommendedName>
        <fullName evidence="3">Gamma-glutamylcyclotransferase family protein</fullName>
    </recommendedName>
</protein>
<dbReference type="OrthoDB" id="113620at2759"/>
<dbReference type="WBParaSite" id="HPLM_0000316301-mRNA-1">
    <property type="protein sequence ID" value="HPLM_0000316301-mRNA-1"/>
    <property type="gene ID" value="HPLM_0000316301"/>
</dbReference>
<dbReference type="GO" id="GO:0005829">
    <property type="term" value="C:cytosol"/>
    <property type="evidence" value="ECO:0007669"/>
    <property type="project" value="TreeGrafter"/>
</dbReference>
<reference evidence="7" key="1">
    <citation type="submission" date="2017-02" db="UniProtKB">
        <authorList>
            <consortium name="WormBaseParasite"/>
        </authorList>
    </citation>
    <scope>IDENTIFICATION</scope>
</reference>
<evidence type="ECO:0000256" key="2">
    <source>
        <dbReference type="PIRSR" id="PIRSR639126-1"/>
    </source>
</evidence>
<dbReference type="PANTHER" id="PTHR12510:SF4">
    <property type="entry name" value="GAMMA-GLUTAMYLAMINECYCLOTRANSFERASE"/>
    <property type="match status" value="1"/>
</dbReference>
<dbReference type="PANTHER" id="PTHR12510">
    <property type="entry name" value="TROPONIN C-AKIN-1 PROTEIN"/>
    <property type="match status" value="1"/>
</dbReference>
<evidence type="ECO:0000256" key="1">
    <source>
        <dbReference type="ARBA" id="ARBA00008861"/>
    </source>
</evidence>
<gene>
    <name evidence="5" type="ORF">HPLM_LOCUS3155</name>
</gene>
<dbReference type="STRING" id="6290.A0A0N4W0Q7"/>
<dbReference type="Pfam" id="PF06094">
    <property type="entry name" value="GGACT"/>
    <property type="match status" value="1"/>
</dbReference>
<evidence type="ECO:0000259" key="4">
    <source>
        <dbReference type="Pfam" id="PF06094"/>
    </source>
</evidence>
<accession>A0A0N4W0Q7</accession>
<comment type="similarity">
    <text evidence="1 3">Belongs to the gamma-glutamylcyclotransferase family.</text>
</comment>
<dbReference type="InterPro" id="IPR013024">
    <property type="entry name" value="GGCT-like"/>
</dbReference>
<reference evidence="5 6" key="2">
    <citation type="submission" date="2018-11" db="EMBL/GenBank/DDBJ databases">
        <authorList>
            <consortium name="Pathogen Informatics"/>
        </authorList>
    </citation>
    <scope>NUCLEOTIDE SEQUENCE [LARGE SCALE GENOMIC DNA]</scope>
    <source>
        <strain evidence="5 6">MHpl1</strain>
    </source>
</reference>
<evidence type="ECO:0000313" key="5">
    <source>
        <dbReference type="EMBL" id="VDO20264.1"/>
    </source>
</evidence>
<evidence type="ECO:0000313" key="7">
    <source>
        <dbReference type="WBParaSite" id="HPLM_0000316301-mRNA-1"/>
    </source>
</evidence>
<dbReference type="InterPro" id="IPR036568">
    <property type="entry name" value="GGCT-like_sf"/>
</dbReference>
<dbReference type="InterPro" id="IPR009288">
    <property type="entry name" value="AIG2-like_dom"/>
</dbReference>
<name>A0A0N4W0Q7_HAEPC</name>
<evidence type="ECO:0000313" key="6">
    <source>
        <dbReference type="Proteomes" id="UP000268014"/>
    </source>
</evidence>
<feature type="active site" description="Proton acceptor" evidence="2">
    <location>
        <position position="86"/>
    </location>
</feature>
<keyword evidence="6" id="KW-1185">Reference proteome</keyword>
<dbReference type="OMA" id="NEKLECW"/>
<proteinExistence type="inferred from homology"/>
<dbReference type="CDD" id="cd06661">
    <property type="entry name" value="GGCT_like"/>
    <property type="match status" value="1"/>
</dbReference>
<sequence>MCPRLPIRVFVYGTLKRGEPNANVLTTTDGQHRFIGEGRTKVPYPLIVASKYNIPFVLNEPGKGHQIHGEVYEIDNVKLTILDALEAYPTLYWRQEEKILMSNNTETTAWIYLMRKWRPDIYEHATPMMSNYSSKGDHGREYVVRYVNSFKSKGLHGKANVCYLFFFKKWPITLTYVRAKDILEDDYNLYADIQGDDPADPITKAASRAKALNDTKYPS</sequence>
<dbReference type="Proteomes" id="UP000268014">
    <property type="component" value="Unassembled WGS sequence"/>
</dbReference>
<feature type="domain" description="Gamma-glutamylcyclotransferase AIG2-like" evidence="4">
    <location>
        <begin position="9"/>
        <end position="116"/>
    </location>
</feature>
<dbReference type="InterPro" id="IPR039126">
    <property type="entry name" value="GGACT"/>
</dbReference>
<organism evidence="7">
    <name type="scientific">Haemonchus placei</name>
    <name type="common">Barber's pole worm</name>
    <dbReference type="NCBI Taxonomy" id="6290"/>
    <lineage>
        <taxon>Eukaryota</taxon>
        <taxon>Metazoa</taxon>
        <taxon>Ecdysozoa</taxon>
        <taxon>Nematoda</taxon>
        <taxon>Chromadorea</taxon>
        <taxon>Rhabditida</taxon>
        <taxon>Rhabditina</taxon>
        <taxon>Rhabditomorpha</taxon>
        <taxon>Strongyloidea</taxon>
        <taxon>Trichostrongylidae</taxon>
        <taxon>Haemonchus</taxon>
    </lineage>
</organism>
<evidence type="ECO:0000256" key="3">
    <source>
        <dbReference type="RuleBase" id="RU367036"/>
    </source>
</evidence>
<dbReference type="Gene3D" id="3.10.490.10">
    <property type="entry name" value="Gamma-glutamyl cyclotransferase-like"/>
    <property type="match status" value="1"/>
</dbReference>
<dbReference type="GO" id="GO:0061929">
    <property type="term" value="F:gamma-glutamylaminecyclotransferase activity"/>
    <property type="evidence" value="ECO:0007669"/>
    <property type="project" value="InterPro"/>
</dbReference>